<dbReference type="SUPFAM" id="SSF47413">
    <property type="entry name" value="lambda repressor-like DNA-binding domains"/>
    <property type="match status" value="1"/>
</dbReference>
<evidence type="ECO:0000256" key="2">
    <source>
        <dbReference type="ARBA" id="ARBA00023125"/>
    </source>
</evidence>
<dbReference type="RefSeq" id="WP_350245657.1">
    <property type="nucleotide sequence ID" value="NZ_CP158300.1"/>
</dbReference>
<dbReference type="AlphaFoldDB" id="A0AAU7UFF7"/>
<dbReference type="InterPro" id="IPR046335">
    <property type="entry name" value="LacI/GalR-like_sensor"/>
</dbReference>
<dbReference type="InterPro" id="IPR000843">
    <property type="entry name" value="HTH_LacI"/>
</dbReference>
<dbReference type="EMBL" id="CP158300">
    <property type="protein sequence ID" value="XBV87508.1"/>
    <property type="molecule type" value="Genomic_DNA"/>
</dbReference>
<evidence type="ECO:0000259" key="4">
    <source>
        <dbReference type="PROSITE" id="PS50932"/>
    </source>
</evidence>
<dbReference type="InterPro" id="IPR028082">
    <property type="entry name" value="Peripla_BP_I"/>
</dbReference>
<organism evidence="5">
    <name type="scientific">Deinococcus sonorensis KR-87</name>
    <dbReference type="NCBI Taxonomy" id="694439"/>
    <lineage>
        <taxon>Bacteria</taxon>
        <taxon>Thermotogati</taxon>
        <taxon>Deinococcota</taxon>
        <taxon>Deinococci</taxon>
        <taxon>Deinococcales</taxon>
        <taxon>Deinococcaceae</taxon>
        <taxon>Deinococcus</taxon>
    </lineage>
</organism>
<keyword evidence="3" id="KW-0804">Transcription</keyword>
<dbReference type="CDD" id="cd06267">
    <property type="entry name" value="PBP1_LacI_sugar_binding-like"/>
    <property type="match status" value="1"/>
</dbReference>
<evidence type="ECO:0000256" key="3">
    <source>
        <dbReference type="ARBA" id="ARBA00023163"/>
    </source>
</evidence>
<dbReference type="PANTHER" id="PTHR30146">
    <property type="entry name" value="LACI-RELATED TRANSCRIPTIONAL REPRESSOR"/>
    <property type="match status" value="1"/>
</dbReference>
<protein>
    <submittedName>
        <fullName evidence="5">LacI family DNA-binding transcriptional regulator</fullName>
    </submittedName>
</protein>
<proteinExistence type="predicted"/>
<sequence length="340" mass="35664">MKLKIKDVATAAGVSPATVSKVLTGQEVAYAINAATAERVRRVALELGYVPDAAARNLRTGRTGQLGVVLAATSPSEPVGELGELNAAAALRRTFDGAILAGLGEAARQHGVPALVVYPEGPEGEAARFLDGRIDGLLVSRDPLRPHQLLDHLDPQRLPLVALWTQQTPDAVGHVDADHRGGTRLATEHLLRLGHQQIVYYGAGREGPEHFALREQGYQDAMRAAGLGGGIQRTHASGRLVSLVEGGCTAVVAETDLAAAAVARTLNVAGLRVPQDVSLVGFDDMVGAEFIAGGLTTVYHPAAEMAAQGVVTLLARLAGHPPERLLVPTRLVVRRSTAPR</sequence>
<dbReference type="SUPFAM" id="SSF53822">
    <property type="entry name" value="Periplasmic binding protein-like I"/>
    <property type="match status" value="1"/>
</dbReference>
<keyword evidence="5" id="KW-0614">Plasmid</keyword>
<gene>
    <name evidence="5" type="ORF">ABOD76_20895</name>
</gene>
<name>A0AAU7UFF7_9DEIO</name>
<dbReference type="PANTHER" id="PTHR30146:SF109">
    <property type="entry name" value="HTH-TYPE TRANSCRIPTIONAL REGULATOR GALS"/>
    <property type="match status" value="1"/>
</dbReference>
<dbReference type="KEGG" id="dsc:ABOD76_20895"/>
<keyword evidence="1" id="KW-0805">Transcription regulation</keyword>
<dbReference type="PROSITE" id="PS00356">
    <property type="entry name" value="HTH_LACI_1"/>
    <property type="match status" value="1"/>
</dbReference>
<dbReference type="Gene3D" id="3.40.50.2300">
    <property type="match status" value="2"/>
</dbReference>
<accession>A0AAU7UFF7</accession>
<evidence type="ECO:0000313" key="5">
    <source>
        <dbReference type="EMBL" id="XBV87508.1"/>
    </source>
</evidence>
<dbReference type="Pfam" id="PF13377">
    <property type="entry name" value="Peripla_BP_3"/>
    <property type="match status" value="1"/>
</dbReference>
<evidence type="ECO:0000256" key="1">
    <source>
        <dbReference type="ARBA" id="ARBA00023015"/>
    </source>
</evidence>
<dbReference type="SMART" id="SM00354">
    <property type="entry name" value="HTH_LACI"/>
    <property type="match status" value="1"/>
</dbReference>
<dbReference type="PROSITE" id="PS50932">
    <property type="entry name" value="HTH_LACI_2"/>
    <property type="match status" value="1"/>
</dbReference>
<dbReference type="Pfam" id="PF00356">
    <property type="entry name" value="LacI"/>
    <property type="match status" value="1"/>
</dbReference>
<feature type="domain" description="HTH lacI-type" evidence="4">
    <location>
        <begin position="3"/>
        <end position="60"/>
    </location>
</feature>
<geneLocation type="plasmid" evidence="5">
    <name>pDson02</name>
</geneLocation>
<dbReference type="InterPro" id="IPR010982">
    <property type="entry name" value="Lambda_DNA-bd_dom_sf"/>
</dbReference>
<reference evidence="5" key="1">
    <citation type="submission" date="2024-06" db="EMBL/GenBank/DDBJ databases">
        <title>Draft Genome Sequence of Deinococcus sonorensis Type Strain KR-87, a Biofilm Producing Representative of the Genus Deinococcus.</title>
        <authorList>
            <person name="Boren L.S."/>
            <person name="Grosso R.A."/>
            <person name="Hugenberg-Cox A.N."/>
            <person name="Hill J.T.E."/>
            <person name="Albert C.M."/>
            <person name="Tuohy J.M."/>
        </authorList>
    </citation>
    <scope>NUCLEOTIDE SEQUENCE</scope>
    <source>
        <strain evidence="5">KR-87</strain>
        <plasmid evidence="5">pDson02</plasmid>
    </source>
</reference>
<dbReference type="Gene3D" id="1.10.260.40">
    <property type="entry name" value="lambda repressor-like DNA-binding domains"/>
    <property type="match status" value="1"/>
</dbReference>
<dbReference type="GO" id="GO:0003700">
    <property type="term" value="F:DNA-binding transcription factor activity"/>
    <property type="evidence" value="ECO:0007669"/>
    <property type="project" value="TreeGrafter"/>
</dbReference>
<dbReference type="GO" id="GO:0000976">
    <property type="term" value="F:transcription cis-regulatory region binding"/>
    <property type="evidence" value="ECO:0007669"/>
    <property type="project" value="TreeGrafter"/>
</dbReference>
<dbReference type="CDD" id="cd01392">
    <property type="entry name" value="HTH_LacI"/>
    <property type="match status" value="1"/>
</dbReference>
<keyword evidence="2 5" id="KW-0238">DNA-binding</keyword>